<dbReference type="GO" id="GO:0008270">
    <property type="term" value="F:zinc ion binding"/>
    <property type="evidence" value="ECO:0007669"/>
    <property type="project" value="InterPro"/>
</dbReference>
<dbReference type="SUPFAM" id="SSF53187">
    <property type="entry name" value="Zn-dependent exopeptidases"/>
    <property type="match status" value="1"/>
</dbReference>
<reference evidence="3" key="2">
    <citation type="submission" date="2020-09" db="EMBL/GenBank/DDBJ databases">
        <authorList>
            <person name="Sun Q."/>
            <person name="Ohkuma M."/>
        </authorList>
    </citation>
    <scope>NUCLEOTIDE SEQUENCE</scope>
    <source>
        <strain evidence="3">JCM 4646</strain>
    </source>
</reference>
<proteinExistence type="predicted"/>
<dbReference type="RefSeq" id="WP_190210026.1">
    <property type="nucleotide sequence ID" value="NZ_BNBO01000005.1"/>
</dbReference>
<feature type="region of interest" description="Disordered" evidence="1">
    <location>
        <begin position="226"/>
        <end position="247"/>
    </location>
</feature>
<evidence type="ECO:0000259" key="2">
    <source>
        <dbReference type="Pfam" id="PF00246"/>
    </source>
</evidence>
<dbReference type="InterPro" id="IPR000834">
    <property type="entry name" value="Peptidase_M14"/>
</dbReference>
<dbReference type="GO" id="GO:0006508">
    <property type="term" value="P:proteolysis"/>
    <property type="evidence" value="ECO:0007669"/>
    <property type="project" value="InterPro"/>
</dbReference>
<dbReference type="Gene3D" id="3.40.630.10">
    <property type="entry name" value="Zn peptidases"/>
    <property type="match status" value="1"/>
</dbReference>
<evidence type="ECO:0000313" key="3">
    <source>
        <dbReference type="EMBL" id="GHH64403.1"/>
    </source>
</evidence>
<name>A0A919FFM9_9ACTN</name>
<dbReference type="GO" id="GO:0004181">
    <property type="term" value="F:metallocarboxypeptidase activity"/>
    <property type="evidence" value="ECO:0007669"/>
    <property type="project" value="InterPro"/>
</dbReference>
<sequence>MSDTDRPARPRPGADRFPTVAQAVAAARRLVRRHPGRCRLRQVGVSRGGRPLVLLSVGHGPRHVLVVGGPHPNEPSGVAGALRIAREVLGRPELADGRGVGWHFLLCLDPDGAALNVGWLHGPPTMARHFEHFHRPAFEEQPEWLPPAGSGREPMPETRALLRVIDELRPFLQVSLHGVDFGGTFLQLTRGVPGLAARFAGSAARAGVPLDVGTYDALGWPSPAPGTYLMPPPEGRGGPSPLPDDPARSTWSYPGRYGGVTALLEAPMWAVDAVGDGAPHADPRRAVHAAARSLLDGTEELAGLLERVRRYAAEPDGPAVRFVEFNLGVCPGMAEEWRAVVDAPAGGGLSVSRVTGLEIVAERIPLRVSAALLRLLAAAGGAGAERLRARVRQLVEEHCKLLRSGFGARWVPVRDQVDHHARSAVAAFECLV</sequence>
<organism evidence="3 4">
    <name type="scientific">Kitasatospora indigofera</name>
    <dbReference type="NCBI Taxonomy" id="67307"/>
    <lineage>
        <taxon>Bacteria</taxon>
        <taxon>Bacillati</taxon>
        <taxon>Actinomycetota</taxon>
        <taxon>Actinomycetes</taxon>
        <taxon>Kitasatosporales</taxon>
        <taxon>Streptomycetaceae</taxon>
        <taxon>Kitasatospora</taxon>
    </lineage>
</organism>
<keyword evidence="4" id="KW-1185">Reference proteome</keyword>
<gene>
    <name evidence="3" type="ORF">GCM10018781_15470</name>
</gene>
<protein>
    <submittedName>
        <fullName evidence="3">Hydroxylacyl-CoA dehydrogenase</fullName>
    </submittedName>
</protein>
<reference evidence="3" key="1">
    <citation type="journal article" date="2014" name="Int. J. Syst. Evol. Microbiol.">
        <title>Complete genome sequence of Corynebacterium casei LMG S-19264T (=DSM 44701T), isolated from a smear-ripened cheese.</title>
        <authorList>
            <consortium name="US DOE Joint Genome Institute (JGI-PGF)"/>
            <person name="Walter F."/>
            <person name="Albersmeier A."/>
            <person name="Kalinowski J."/>
            <person name="Ruckert C."/>
        </authorList>
    </citation>
    <scope>NUCLEOTIDE SEQUENCE</scope>
    <source>
        <strain evidence="3">JCM 4646</strain>
    </source>
</reference>
<feature type="domain" description="Peptidase M14" evidence="2">
    <location>
        <begin position="26"/>
        <end position="179"/>
    </location>
</feature>
<evidence type="ECO:0000256" key="1">
    <source>
        <dbReference type="SAM" id="MobiDB-lite"/>
    </source>
</evidence>
<dbReference type="Pfam" id="PF00246">
    <property type="entry name" value="Peptidase_M14"/>
    <property type="match status" value="1"/>
</dbReference>
<feature type="compositionally biased region" description="Pro residues" evidence="1">
    <location>
        <begin position="230"/>
        <end position="244"/>
    </location>
</feature>
<dbReference type="AlphaFoldDB" id="A0A919FFM9"/>
<dbReference type="EMBL" id="BNBO01000005">
    <property type="protein sequence ID" value="GHH64403.1"/>
    <property type="molecule type" value="Genomic_DNA"/>
</dbReference>
<accession>A0A919FFM9</accession>
<comment type="caution">
    <text evidence="3">The sequence shown here is derived from an EMBL/GenBank/DDBJ whole genome shotgun (WGS) entry which is preliminary data.</text>
</comment>
<dbReference type="Proteomes" id="UP000617734">
    <property type="component" value="Unassembled WGS sequence"/>
</dbReference>
<dbReference type="GeneID" id="95352042"/>
<evidence type="ECO:0000313" key="4">
    <source>
        <dbReference type="Proteomes" id="UP000617734"/>
    </source>
</evidence>